<name>A0ABV7LJG3_9GAMM</name>
<gene>
    <name evidence="1" type="ORF">ACFOEV_03465</name>
</gene>
<comment type="caution">
    <text evidence="1">The sequence shown here is derived from an EMBL/GenBank/DDBJ whole genome shotgun (WGS) entry which is preliminary data.</text>
</comment>
<protein>
    <recommendedName>
        <fullName evidence="3">Gliding motility-associated protein GldM N-terminal domain-containing protein</fullName>
    </recommendedName>
</protein>
<dbReference type="Proteomes" id="UP001595579">
    <property type="component" value="Unassembled WGS sequence"/>
</dbReference>
<sequence length="225" mass="24746">MLNFFIMFLGVVGVCTQIATRKSSEYEKPLTLVGLHYGAMIGIILLSGYSQYSASQSDESYRKASLEIEVLSEASEHFIPVVKSMNELQSKMLTVKSYLSYQSAQDRHPELAEAIDWYKDSSDSHQAELQSAQHSLDRIQSAAAEIIKLNIAHGSLIPLETVEWASETLSIEFSNVESYFDAYAPVGETPKSSVLGYVDRTGKAFGLIMGRLRSATSVLSDDGGI</sequence>
<proteinExistence type="predicted"/>
<organism evidence="1 2">
    <name type="scientific">Litchfieldella rifensis</name>
    <dbReference type="NCBI Taxonomy" id="762643"/>
    <lineage>
        <taxon>Bacteria</taxon>
        <taxon>Pseudomonadati</taxon>
        <taxon>Pseudomonadota</taxon>
        <taxon>Gammaproteobacteria</taxon>
        <taxon>Oceanospirillales</taxon>
        <taxon>Halomonadaceae</taxon>
        <taxon>Litchfieldella</taxon>
    </lineage>
</organism>
<evidence type="ECO:0000313" key="1">
    <source>
        <dbReference type="EMBL" id="MFC3282662.1"/>
    </source>
</evidence>
<reference evidence="2" key="1">
    <citation type="journal article" date="2019" name="Int. J. Syst. Evol. Microbiol.">
        <title>The Global Catalogue of Microorganisms (GCM) 10K type strain sequencing project: providing services to taxonomists for standard genome sequencing and annotation.</title>
        <authorList>
            <consortium name="The Broad Institute Genomics Platform"/>
            <consortium name="The Broad Institute Genome Sequencing Center for Infectious Disease"/>
            <person name="Wu L."/>
            <person name="Ma J."/>
        </authorList>
    </citation>
    <scope>NUCLEOTIDE SEQUENCE [LARGE SCALE GENOMIC DNA]</scope>
    <source>
        <strain evidence="2">CECT 7698</strain>
    </source>
</reference>
<evidence type="ECO:0008006" key="3">
    <source>
        <dbReference type="Google" id="ProtNLM"/>
    </source>
</evidence>
<dbReference type="RefSeq" id="WP_386771637.1">
    <property type="nucleotide sequence ID" value="NZ_JBHRUG010000007.1"/>
</dbReference>
<accession>A0ABV7LJG3</accession>
<keyword evidence="2" id="KW-1185">Reference proteome</keyword>
<dbReference type="EMBL" id="JBHRUG010000007">
    <property type="protein sequence ID" value="MFC3282662.1"/>
    <property type="molecule type" value="Genomic_DNA"/>
</dbReference>
<evidence type="ECO:0000313" key="2">
    <source>
        <dbReference type="Proteomes" id="UP001595579"/>
    </source>
</evidence>